<proteinExistence type="predicted"/>
<organism evidence="2">
    <name type="scientific">Cucumis melo</name>
    <name type="common">Muskmelon</name>
    <dbReference type="NCBI Taxonomy" id="3656"/>
    <lineage>
        <taxon>Eukaryota</taxon>
        <taxon>Viridiplantae</taxon>
        <taxon>Streptophyta</taxon>
        <taxon>Embryophyta</taxon>
        <taxon>Tracheophyta</taxon>
        <taxon>Spermatophyta</taxon>
        <taxon>Magnoliopsida</taxon>
        <taxon>eudicotyledons</taxon>
        <taxon>Gunneridae</taxon>
        <taxon>Pentapetalae</taxon>
        <taxon>rosids</taxon>
        <taxon>fabids</taxon>
        <taxon>Cucurbitales</taxon>
        <taxon>Cucurbitaceae</taxon>
        <taxon>Benincaseae</taxon>
        <taxon>Cucumis</taxon>
    </lineage>
</organism>
<dbReference type="EnsemblPlants" id="MELO3C022167.2.1">
    <property type="protein sequence ID" value="MELO3C022167.2.1"/>
    <property type="gene ID" value="MELO3C022167.2"/>
</dbReference>
<dbReference type="AlphaFoldDB" id="A0A9I9DQK7"/>
<accession>A0A9I9DQK7</accession>
<feature type="region of interest" description="Disordered" evidence="1">
    <location>
        <begin position="19"/>
        <end position="93"/>
    </location>
</feature>
<evidence type="ECO:0000256" key="1">
    <source>
        <dbReference type="SAM" id="MobiDB-lite"/>
    </source>
</evidence>
<feature type="compositionally biased region" description="Polar residues" evidence="1">
    <location>
        <begin position="19"/>
        <end position="31"/>
    </location>
</feature>
<evidence type="ECO:0000313" key="2">
    <source>
        <dbReference type="EnsemblPlants" id="MELO3C022167.2.1"/>
    </source>
</evidence>
<reference evidence="2" key="1">
    <citation type="submission" date="2023-03" db="UniProtKB">
        <authorList>
            <consortium name="EnsemblPlants"/>
        </authorList>
    </citation>
    <scope>IDENTIFICATION</scope>
</reference>
<dbReference type="Gramene" id="MELO3C022167.2.1">
    <property type="protein sequence ID" value="MELO3C022167.2.1"/>
    <property type="gene ID" value="MELO3C022167.2"/>
</dbReference>
<feature type="compositionally biased region" description="Basic and acidic residues" evidence="1">
    <location>
        <begin position="41"/>
        <end position="61"/>
    </location>
</feature>
<name>A0A9I9DQK7_CUCME</name>
<sequence length="93" mass="10321">MGKRFHGTFEKAYPLKLNKSPTKLDSTTGGTANKIRWRQGPVERERNGREGERALAAEGRRSNGGRRLQPSVKNKKKAGVGAVFTGKNKKKKN</sequence>
<protein>
    <submittedName>
        <fullName evidence="2">Uncharacterized protein</fullName>
    </submittedName>
</protein>